<comment type="caution">
    <text evidence="1">The sequence shown here is derived from an EMBL/GenBank/DDBJ whole genome shotgun (WGS) entry which is preliminary data.</text>
</comment>
<accession>A0AAN9E7J5</accession>
<gene>
    <name evidence="1" type="ORF">RIF29_32935</name>
</gene>
<evidence type="ECO:0000313" key="1">
    <source>
        <dbReference type="EMBL" id="KAK7250470.1"/>
    </source>
</evidence>
<organism evidence="1 2">
    <name type="scientific">Crotalaria pallida</name>
    <name type="common">Smooth rattlebox</name>
    <name type="synonym">Crotalaria striata</name>
    <dbReference type="NCBI Taxonomy" id="3830"/>
    <lineage>
        <taxon>Eukaryota</taxon>
        <taxon>Viridiplantae</taxon>
        <taxon>Streptophyta</taxon>
        <taxon>Embryophyta</taxon>
        <taxon>Tracheophyta</taxon>
        <taxon>Spermatophyta</taxon>
        <taxon>Magnoliopsida</taxon>
        <taxon>eudicotyledons</taxon>
        <taxon>Gunneridae</taxon>
        <taxon>Pentapetalae</taxon>
        <taxon>rosids</taxon>
        <taxon>fabids</taxon>
        <taxon>Fabales</taxon>
        <taxon>Fabaceae</taxon>
        <taxon>Papilionoideae</taxon>
        <taxon>50 kb inversion clade</taxon>
        <taxon>genistoids sensu lato</taxon>
        <taxon>core genistoids</taxon>
        <taxon>Crotalarieae</taxon>
        <taxon>Crotalaria</taxon>
    </lineage>
</organism>
<evidence type="ECO:0000313" key="2">
    <source>
        <dbReference type="Proteomes" id="UP001372338"/>
    </source>
</evidence>
<name>A0AAN9E7J5_CROPI</name>
<proteinExistence type="predicted"/>
<keyword evidence="2" id="KW-1185">Reference proteome</keyword>
<dbReference type="EMBL" id="JAYWIO010000007">
    <property type="protein sequence ID" value="KAK7250470.1"/>
    <property type="molecule type" value="Genomic_DNA"/>
</dbReference>
<dbReference type="Proteomes" id="UP001372338">
    <property type="component" value="Unassembled WGS sequence"/>
</dbReference>
<reference evidence="1 2" key="1">
    <citation type="submission" date="2024-01" db="EMBL/GenBank/DDBJ databases">
        <title>The genomes of 5 underutilized Papilionoideae crops provide insights into root nodulation and disease resistanc.</title>
        <authorList>
            <person name="Yuan L."/>
        </authorList>
    </citation>
    <scope>NUCLEOTIDE SEQUENCE [LARGE SCALE GENOMIC DNA]</scope>
    <source>
        <strain evidence="1">ZHUSHIDOU_FW_LH</strain>
        <tissue evidence="1">Leaf</tissue>
    </source>
</reference>
<sequence>MGRRNNNNKMSNNNNHVRFKDADAEVVIEDAAENSNLDHSMCNPSCHRSLYLTVKLLQIGSKEATPSRIATATTSIITASH</sequence>
<dbReference type="AlphaFoldDB" id="A0AAN9E7J5"/>
<protein>
    <submittedName>
        <fullName evidence="1">Uncharacterized protein</fullName>
    </submittedName>
</protein>